<keyword evidence="6 10" id="KW-0862">Zinc</keyword>
<evidence type="ECO:0000256" key="3">
    <source>
        <dbReference type="ARBA" id="ARBA00022723"/>
    </source>
</evidence>
<dbReference type="InterPro" id="IPR021158">
    <property type="entry name" value="Pept_M10A_Zn_BS"/>
</dbReference>
<dbReference type="GO" id="GO:0008270">
    <property type="term" value="F:zinc ion binding"/>
    <property type="evidence" value="ECO:0007669"/>
    <property type="project" value="InterPro"/>
</dbReference>
<dbReference type="Proteomes" id="UP000887565">
    <property type="component" value="Unplaced"/>
</dbReference>
<evidence type="ECO:0000256" key="6">
    <source>
        <dbReference type="ARBA" id="ARBA00022833"/>
    </source>
</evidence>
<feature type="active site" evidence="9">
    <location>
        <position position="247"/>
    </location>
</feature>
<feature type="binding site" evidence="10">
    <location>
        <position position="192"/>
    </location>
    <ligand>
        <name>Ca(2+)</name>
        <dbReference type="ChEBI" id="CHEBI:29108"/>
        <label>3</label>
    </ligand>
</feature>
<feature type="domain" description="Peptidase metallopeptidase" evidence="12">
    <location>
        <begin position="110"/>
        <end position="292"/>
    </location>
</feature>
<feature type="binding site" evidence="10">
    <location>
        <position position="184"/>
    </location>
    <ligand>
        <name>Zn(2+)</name>
        <dbReference type="ChEBI" id="CHEBI:29105"/>
        <label>1</label>
    </ligand>
</feature>
<feature type="binding site" evidence="10">
    <location>
        <position position="219"/>
    </location>
    <ligand>
        <name>Zn(2+)</name>
        <dbReference type="ChEBI" id="CHEBI:29105"/>
        <label>1</label>
    </ligand>
</feature>
<dbReference type="InterPro" id="IPR024079">
    <property type="entry name" value="MetalloPept_cat_dom_sf"/>
</dbReference>
<evidence type="ECO:0000259" key="12">
    <source>
        <dbReference type="SMART" id="SM00235"/>
    </source>
</evidence>
<keyword evidence="10" id="KW-0106">Calcium</keyword>
<proteinExistence type="inferred from homology"/>
<keyword evidence="3 10" id="KW-0479">Metal-binding</keyword>
<evidence type="ECO:0000256" key="8">
    <source>
        <dbReference type="ARBA" id="ARBA00023145"/>
    </source>
</evidence>
<evidence type="ECO:0000256" key="10">
    <source>
        <dbReference type="PIRSR" id="PIRSR621190-2"/>
    </source>
</evidence>
<dbReference type="PANTHER" id="PTHR10201">
    <property type="entry name" value="MATRIX METALLOPROTEINASE"/>
    <property type="match status" value="1"/>
</dbReference>
<dbReference type="SUPFAM" id="SSF55486">
    <property type="entry name" value="Metalloproteases ('zincins'), catalytic domain"/>
    <property type="match status" value="1"/>
</dbReference>
<accession>A0A915HX20</accession>
<feature type="region of interest" description="Disordered" evidence="11">
    <location>
        <begin position="312"/>
        <end position="335"/>
    </location>
</feature>
<keyword evidence="4" id="KW-0732">Signal</keyword>
<evidence type="ECO:0000256" key="5">
    <source>
        <dbReference type="ARBA" id="ARBA00022801"/>
    </source>
</evidence>
<evidence type="ECO:0000256" key="2">
    <source>
        <dbReference type="ARBA" id="ARBA00022670"/>
    </source>
</evidence>
<feature type="binding site" evidence="10">
    <location>
        <position position="186"/>
    </location>
    <ligand>
        <name>Zn(2+)</name>
        <dbReference type="ChEBI" id="CHEBI:29105"/>
        <label>1</label>
    </ligand>
</feature>
<feature type="binding site" evidence="10">
    <location>
        <position position="250"/>
    </location>
    <ligand>
        <name>Zn(2+)</name>
        <dbReference type="ChEBI" id="CHEBI:29105"/>
        <label>2</label>
        <note>catalytic</note>
    </ligand>
</feature>
<dbReference type="SMART" id="SM00235">
    <property type="entry name" value="ZnMc"/>
    <property type="match status" value="1"/>
</dbReference>
<comment type="cofactor">
    <cofactor evidence="10">
        <name>Ca(2+)</name>
        <dbReference type="ChEBI" id="CHEBI:29108"/>
    </cofactor>
    <text evidence="10">Can bind about 5 Ca(2+) ions per subunit.</text>
</comment>
<name>A0A915HX20_ROMCU</name>
<reference evidence="14" key="1">
    <citation type="submission" date="2022-11" db="UniProtKB">
        <authorList>
            <consortium name="WormBaseParasite"/>
        </authorList>
    </citation>
    <scope>IDENTIFICATION</scope>
</reference>
<evidence type="ECO:0000256" key="9">
    <source>
        <dbReference type="PIRSR" id="PIRSR621190-1"/>
    </source>
</evidence>
<protein>
    <submittedName>
        <fullName evidence="14">Peptidase metallopeptidase domain-containing protein</fullName>
    </submittedName>
</protein>
<evidence type="ECO:0000256" key="4">
    <source>
        <dbReference type="ARBA" id="ARBA00022729"/>
    </source>
</evidence>
<feature type="binding site" evidence="10">
    <location>
        <position position="246"/>
    </location>
    <ligand>
        <name>Zn(2+)</name>
        <dbReference type="ChEBI" id="CHEBI:29105"/>
        <label>2</label>
        <note>catalytic</note>
    </ligand>
</feature>
<feature type="binding site" evidence="10">
    <location>
        <position position="224"/>
    </location>
    <ligand>
        <name>Ca(2+)</name>
        <dbReference type="ChEBI" id="CHEBI:29108"/>
        <label>1</label>
    </ligand>
</feature>
<feature type="binding site" evidence="10">
    <location>
        <position position="131"/>
    </location>
    <ligand>
        <name>Ca(2+)</name>
        <dbReference type="ChEBI" id="CHEBI:29108"/>
        <label>1</label>
    </ligand>
</feature>
<dbReference type="InterPro" id="IPR006026">
    <property type="entry name" value="Peptidase_Metallo"/>
</dbReference>
<feature type="binding site" evidence="10">
    <location>
        <position position="202"/>
    </location>
    <ligand>
        <name>Zn(2+)</name>
        <dbReference type="ChEBI" id="CHEBI:29105"/>
        <label>1</label>
    </ligand>
</feature>
<dbReference type="SUPFAM" id="SSF47090">
    <property type="entry name" value="PGBD-like"/>
    <property type="match status" value="1"/>
</dbReference>
<dbReference type="GO" id="GO:0031012">
    <property type="term" value="C:extracellular matrix"/>
    <property type="evidence" value="ECO:0007669"/>
    <property type="project" value="InterPro"/>
</dbReference>
<feature type="binding site" evidence="10">
    <location>
        <position position="174"/>
    </location>
    <ligand>
        <name>Ca(2+)</name>
        <dbReference type="ChEBI" id="CHEBI:29108"/>
        <label>2</label>
    </ligand>
</feature>
<dbReference type="GO" id="GO:0005615">
    <property type="term" value="C:extracellular space"/>
    <property type="evidence" value="ECO:0007669"/>
    <property type="project" value="TreeGrafter"/>
</dbReference>
<feature type="binding site" evidence="10">
    <location>
        <position position="222"/>
    </location>
    <ligand>
        <name>Ca(2+)</name>
        <dbReference type="ChEBI" id="CHEBI:29108"/>
        <label>1</label>
    </ligand>
</feature>
<dbReference type="PRINTS" id="PR00138">
    <property type="entry name" value="MATRIXIN"/>
</dbReference>
<dbReference type="Pfam" id="PF00413">
    <property type="entry name" value="Peptidase_M10"/>
    <property type="match status" value="1"/>
</dbReference>
<dbReference type="WBParaSite" id="nRc.2.0.1.t05973-RA">
    <property type="protein sequence ID" value="nRc.2.0.1.t05973-RA"/>
    <property type="gene ID" value="nRc.2.0.1.g05973"/>
</dbReference>
<feature type="binding site" evidence="10">
    <location>
        <position position="256"/>
    </location>
    <ligand>
        <name>Zn(2+)</name>
        <dbReference type="ChEBI" id="CHEBI:29105"/>
        <label>2</label>
        <note>catalytic</note>
    </ligand>
</feature>
<evidence type="ECO:0000313" key="13">
    <source>
        <dbReference type="Proteomes" id="UP000887565"/>
    </source>
</evidence>
<dbReference type="AlphaFoldDB" id="A0A915HX20"/>
<feature type="binding site" evidence="10">
    <location>
        <position position="191"/>
    </location>
    <ligand>
        <name>Ca(2+)</name>
        <dbReference type="ChEBI" id="CHEBI:29108"/>
        <label>3</label>
    </ligand>
</feature>
<feature type="binding site" description="in inhibited form" evidence="10">
    <location>
        <position position="83"/>
    </location>
    <ligand>
        <name>Zn(2+)</name>
        <dbReference type="ChEBI" id="CHEBI:29105"/>
        <label>2</label>
        <note>catalytic</note>
    </ligand>
</feature>
<sequence>MSCRLDRYIPVLIFTYVYCTPLRNSDRHIVSNYLKKFGYLNNDEIGNDELWRSAIKSIENVLNLPETGQISKELLAGIEKPRCGNPDLEQIRRKIHLSRAKRFLQVSRWLDKLDDNDVLHLTWFIEKYTNDLPRNVINDIIKKSFDVWTDESLMPHSRTVKVDFKQAKSAQESDITIIWAEGNHGDPYPFDGAGNGSNVVAHSFYPNYQETGTLNGDVHLDDYEKWVDDPKIPISDGIYLPYVLAHEIGHSLGLGHSSRSEAIMNPIYKRVRFENLSLDIDDKCAMNWNYIGPNEKCLFIWLMVEMLPNAKDSKNGLQPPMPTNEAKKGSPPDPYETKKLGELIADDKNTKIRGILDSLMSVNFETCSTRNQDDQVMSKYRNLLINKLEYSAQIANHYAPIVCNFVQGLKNFLNDVDRVSDRNDKSSYESFSKFSVHTYHTKFARPDEQNLFSSSFENSNSKFKFDDDFYLDLIRKLSKS</sequence>
<keyword evidence="7" id="KW-0482">Metalloprotease</keyword>
<dbReference type="CDD" id="cd04278">
    <property type="entry name" value="ZnMc_MMP"/>
    <property type="match status" value="1"/>
</dbReference>
<keyword evidence="5" id="KW-0378">Hydrolase</keyword>
<feature type="binding site" evidence="10">
    <location>
        <position position="264"/>
    </location>
    <ligand>
        <name>Zn(2+)</name>
        <dbReference type="ChEBI" id="CHEBI:29105"/>
        <label>2</label>
        <note>catalytic</note>
    </ligand>
</feature>
<evidence type="ECO:0000256" key="7">
    <source>
        <dbReference type="ARBA" id="ARBA00023049"/>
    </source>
</evidence>
<feature type="compositionally biased region" description="Basic and acidic residues" evidence="11">
    <location>
        <begin position="325"/>
        <end position="335"/>
    </location>
</feature>
<feature type="binding site" evidence="10">
    <location>
        <position position="221"/>
    </location>
    <ligand>
        <name>Ca(2+)</name>
        <dbReference type="ChEBI" id="CHEBI:29108"/>
        <label>3</label>
    </ligand>
</feature>
<dbReference type="PANTHER" id="PTHR10201:SF291">
    <property type="entry name" value="MATRIX METALLOPROTEINASE 1, ISOFORM C-RELATED"/>
    <property type="match status" value="1"/>
</dbReference>
<dbReference type="Gene3D" id="3.40.390.10">
    <property type="entry name" value="Collagenase (Catalytic Domain)"/>
    <property type="match status" value="1"/>
</dbReference>
<dbReference type="InterPro" id="IPR001818">
    <property type="entry name" value="Pept_M10_metallopeptidase"/>
</dbReference>
<evidence type="ECO:0000313" key="14">
    <source>
        <dbReference type="WBParaSite" id="nRc.2.0.1.t05973-RA"/>
    </source>
</evidence>
<comment type="cofactor">
    <cofactor evidence="10">
        <name>Zn(2+)</name>
        <dbReference type="ChEBI" id="CHEBI:29105"/>
    </cofactor>
    <text evidence="10">Binds 2 Zn(2+) ions per subunit.</text>
</comment>
<dbReference type="GO" id="GO:0006508">
    <property type="term" value="P:proteolysis"/>
    <property type="evidence" value="ECO:0007669"/>
    <property type="project" value="UniProtKB-KW"/>
</dbReference>
<keyword evidence="13" id="KW-1185">Reference proteome</keyword>
<comment type="similarity">
    <text evidence="1">Belongs to the peptidase M10A family.</text>
</comment>
<dbReference type="GO" id="GO:0030574">
    <property type="term" value="P:collagen catabolic process"/>
    <property type="evidence" value="ECO:0007669"/>
    <property type="project" value="TreeGrafter"/>
</dbReference>
<dbReference type="GO" id="GO:0004222">
    <property type="term" value="F:metalloendopeptidase activity"/>
    <property type="evidence" value="ECO:0007669"/>
    <property type="project" value="InterPro"/>
</dbReference>
<evidence type="ECO:0000256" key="1">
    <source>
        <dbReference type="ARBA" id="ARBA00010370"/>
    </source>
</evidence>
<feature type="binding site" evidence="10">
    <location>
        <position position="217"/>
    </location>
    <ligand>
        <name>Ca(2+)</name>
        <dbReference type="ChEBI" id="CHEBI:29108"/>
        <label>2</label>
    </ligand>
</feature>
<organism evidence="13 14">
    <name type="scientific">Romanomermis culicivorax</name>
    <name type="common">Nematode worm</name>
    <dbReference type="NCBI Taxonomy" id="13658"/>
    <lineage>
        <taxon>Eukaryota</taxon>
        <taxon>Metazoa</taxon>
        <taxon>Ecdysozoa</taxon>
        <taxon>Nematoda</taxon>
        <taxon>Enoplea</taxon>
        <taxon>Dorylaimia</taxon>
        <taxon>Mermithida</taxon>
        <taxon>Mermithoidea</taxon>
        <taxon>Mermithidae</taxon>
        <taxon>Romanomermis</taxon>
    </lineage>
</organism>
<evidence type="ECO:0000256" key="11">
    <source>
        <dbReference type="SAM" id="MobiDB-lite"/>
    </source>
</evidence>
<keyword evidence="2" id="KW-0645">Protease</keyword>
<dbReference type="InterPro" id="IPR033739">
    <property type="entry name" value="M10A_MMP"/>
</dbReference>
<dbReference type="PROSITE" id="PS00546">
    <property type="entry name" value="CYSTEINE_SWITCH"/>
    <property type="match status" value="1"/>
</dbReference>
<feature type="binding site" evidence="10">
    <location>
        <position position="224"/>
    </location>
    <ligand>
        <name>Ca(2+)</name>
        <dbReference type="ChEBI" id="CHEBI:29108"/>
        <label>3</label>
    </ligand>
</feature>
<dbReference type="InterPro" id="IPR021190">
    <property type="entry name" value="Pept_M10A"/>
</dbReference>
<dbReference type="GO" id="GO:0030198">
    <property type="term" value="P:extracellular matrix organization"/>
    <property type="evidence" value="ECO:0007669"/>
    <property type="project" value="TreeGrafter"/>
</dbReference>
<keyword evidence="8" id="KW-0865">Zymogen</keyword>
<dbReference type="InterPro" id="IPR036365">
    <property type="entry name" value="PGBD-like_sf"/>
</dbReference>